<feature type="chain" id="PRO_5036846188" evidence="2">
    <location>
        <begin position="28"/>
        <end position="328"/>
    </location>
</feature>
<dbReference type="EMBL" id="JAHXRI010000010">
    <property type="protein sequence ID" value="MBZ1351700.1"/>
    <property type="molecule type" value="Genomic_DNA"/>
</dbReference>
<dbReference type="Proteomes" id="UP000739565">
    <property type="component" value="Unassembled WGS sequence"/>
</dbReference>
<dbReference type="Gene3D" id="3.40.190.10">
    <property type="entry name" value="Periplasmic binding protein-like II"/>
    <property type="match status" value="1"/>
</dbReference>
<dbReference type="SUPFAM" id="SSF53850">
    <property type="entry name" value="Periplasmic binding protein-like II"/>
    <property type="match status" value="1"/>
</dbReference>
<keyword evidence="2" id="KW-0732">Signal</keyword>
<gene>
    <name evidence="3" type="ORF">KZZ10_13690</name>
</gene>
<evidence type="ECO:0000313" key="4">
    <source>
        <dbReference type="Proteomes" id="UP000739565"/>
    </source>
</evidence>
<protein>
    <submittedName>
        <fullName evidence="3">Tripartite tricarboxylate transporter substrate binding protein</fullName>
    </submittedName>
</protein>
<dbReference type="AlphaFoldDB" id="A0A953NAV1"/>
<evidence type="ECO:0000313" key="3">
    <source>
        <dbReference type="EMBL" id="MBZ1351700.1"/>
    </source>
</evidence>
<dbReference type="Gene3D" id="3.40.190.150">
    <property type="entry name" value="Bordetella uptake gene, domain 1"/>
    <property type="match status" value="1"/>
</dbReference>
<organism evidence="3 4">
    <name type="scientific">Zwartia hollandica</name>
    <dbReference type="NCBI Taxonomy" id="324606"/>
    <lineage>
        <taxon>Bacteria</taxon>
        <taxon>Pseudomonadati</taxon>
        <taxon>Pseudomonadota</taxon>
        <taxon>Betaproteobacteria</taxon>
        <taxon>Burkholderiales</taxon>
        <taxon>Alcaligenaceae</taxon>
        <taxon>Zwartia</taxon>
    </lineage>
</organism>
<dbReference type="InterPro" id="IPR005064">
    <property type="entry name" value="BUG"/>
</dbReference>
<name>A0A953NAV1_9BURK</name>
<keyword evidence="4" id="KW-1185">Reference proteome</keyword>
<evidence type="ECO:0000256" key="2">
    <source>
        <dbReference type="SAM" id="SignalP"/>
    </source>
</evidence>
<dbReference type="RefSeq" id="WP_259662087.1">
    <property type="nucleotide sequence ID" value="NZ_JAHXRI010000010.1"/>
</dbReference>
<dbReference type="CDD" id="cd13578">
    <property type="entry name" value="PBP2_Bug27"/>
    <property type="match status" value="1"/>
</dbReference>
<dbReference type="PANTHER" id="PTHR42928">
    <property type="entry name" value="TRICARBOXYLATE-BINDING PROTEIN"/>
    <property type="match status" value="1"/>
</dbReference>
<comment type="caution">
    <text evidence="3">The sequence shown here is derived from an EMBL/GenBank/DDBJ whole genome shotgun (WGS) entry which is preliminary data.</text>
</comment>
<dbReference type="InterPro" id="IPR042100">
    <property type="entry name" value="Bug_dom1"/>
</dbReference>
<sequence>MGTRFIFGYVAALATVLATLSPTISYAQSASDRPINVIIPFAPGGGTDVLARRIMPKIAEKLGTTTTIENKPGASGSIGAQFVARAAPDGKTLLVGSVSEIGINPGLYPKLPYNVDRDFVAVTALAAAPMVLVAHPSSAVKTAGDLVRLAKANPGKINFGSAGAGSGAHMAAELFIFETKIKLTHVPYKGTGAVTADMLGQQRDMVLFAPLPAVAGIVRSGQLVAIAQTGKTRSSAMPEVPTFIEAGVPGFDMDYWYGLVAPAKTPADLRNKIHLAALDILSQPEVIADLAKLGLVPTITTEKDFADFIKADMAKWARVVKAADLKLD</sequence>
<dbReference type="PIRSF" id="PIRSF017082">
    <property type="entry name" value="YflP"/>
    <property type="match status" value="1"/>
</dbReference>
<proteinExistence type="inferred from homology"/>
<dbReference type="Pfam" id="PF03401">
    <property type="entry name" value="TctC"/>
    <property type="match status" value="1"/>
</dbReference>
<comment type="similarity">
    <text evidence="1">Belongs to the UPF0065 (bug) family.</text>
</comment>
<feature type="signal peptide" evidence="2">
    <location>
        <begin position="1"/>
        <end position="27"/>
    </location>
</feature>
<evidence type="ECO:0000256" key="1">
    <source>
        <dbReference type="ARBA" id="ARBA00006987"/>
    </source>
</evidence>
<accession>A0A953NAV1</accession>
<dbReference type="PANTHER" id="PTHR42928:SF5">
    <property type="entry name" value="BLR1237 PROTEIN"/>
    <property type="match status" value="1"/>
</dbReference>
<reference evidence="3" key="1">
    <citation type="submission" date="2021-07" db="EMBL/GenBank/DDBJ databases">
        <title>New genus and species of the family Alcaligenaceae.</title>
        <authorList>
            <person name="Hahn M.W."/>
        </authorList>
    </citation>
    <scope>NUCLEOTIDE SEQUENCE</scope>
    <source>
        <strain evidence="3">LF4-65</strain>
    </source>
</reference>